<organism evidence="2 3">
    <name type="scientific">Prorocentrum cordatum</name>
    <dbReference type="NCBI Taxonomy" id="2364126"/>
    <lineage>
        <taxon>Eukaryota</taxon>
        <taxon>Sar</taxon>
        <taxon>Alveolata</taxon>
        <taxon>Dinophyceae</taxon>
        <taxon>Prorocentrales</taxon>
        <taxon>Prorocentraceae</taxon>
        <taxon>Prorocentrum</taxon>
    </lineage>
</organism>
<protein>
    <submittedName>
        <fullName evidence="2">Uncharacterized protein</fullName>
    </submittedName>
</protein>
<feature type="coiled-coil region" evidence="1">
    <location>
        <begin position="11"/>
        <end position="72"/>
    </location>
</feature>
<evidence type="ECO:0000313" key="2">
    <source>
        <dbReference type="EMBL" id="CAK0907801.1"/>
    </source>
</evidence>
<comment type="caution">
    <text evidence="2">The sequence shown here is derived from an EMBL/GenBank/DDBJ whole genome shotgun (WGS) entry which is preliminary data.</text>
</comment>
<feature type="coiled-coil region" evidence="1">
    <location>
        <begin position="471"/>
        <end position="505"/>
    </location>
</feature>
<keyword evidence="3" id="KW-1185">Reference proteome</keyword>
<sequence>MYHSNEVIELLDDLKNQFIKEKNDLDTTEFENKKLYDNILLEKSNEKQFKEMDKAEKERVEAEKQAQKATAVEAGYVEARAKTADEAFMGVLTSECQEKAAFWDQRSKTRAEELQALASAIESLESGAAPNWSANQKLNDLQTRKRAPSFLQLRGDRGGHRAGGREKAVALLSSASERLHSSMLAMVSLRVEASRQATQGGRQEDPFVKVRQLMTDLIARLEADALAEASHKEFCDEGISKAVGERDDAVGESETVDKDKTIATAEASQLSMDIATLSTEIAENKKGLMEATELRAAESALNAKTVSEAEAGLAAVREAISILESFYQGAAPASRLLQTGRTGAAALPSGLREDELRFKSTNSDRTGKTVADYAPDVFDADYHGSQEASKGIIGTLQVIQADFERTVSATEEAESQAEGAFNSFKAENEADTAAKDLEKTGKAGTLTVTNEAILTLESELSDATEAHALSLKSLEALRADCIEKEESYEERVAKRNQEIEALKEAHAILEDWEGQ</sequence>
<evidence type="ECO:0000313" key="3">
    <source>
        <dbReference type="Proteomes" id="UP001189429"/>
    </source>
</evidence>
<proteinExistence type="predicted"/>
<name>A0ABN9Y5G8_9DINO</name>
<dbReference type="Proteomes" id="UP001189429">
    <property type="component" value="Unassembled WGS sequence"/>
</dbReference>
<gene>
    <name evidence="2" type="ORF">PCOR1329_LOCUS82694</name>
</gene>
<accession>A0ABN9Y5G8</accession>
<keyword evidence="1" id="KW-0175">Coiled coil</keyword>
<dbReference type="EMBL" id="CAUYUJ010021919">
    <property type="protein sequence ID" value="CAK0907801.1"/>
    <property type="molecule type" value="Genomic_DNA"/>
</dbReference>
<evidence type="ECO:0000256" key="1">
    <source>
        <dbReference type="SAM" id="Coils"/>
    </source>
</evidence>
<reference evidence="2" key="1">
    <citation type="submission" date="2023-10" db="EMBL/GenBank/DDBJ databases">
        <authorList>
            <person name="Chen Y."/>
            <person name="Shah S."/>
            <person name="Dougan E. K."/>
            <person name="Thang M."/>
            <person name="Chan C."/>
        </authorList>
    </citation>
    <scope>NUCLEOTIDE SEQUENCE [LARGE SCALE GENOMIC DNA]</scope>
</reference>